<dbReference type="EMBL" id="KN880656">
    <property type="protein sequence ID" value="KIY64057.1"/>
    <property type="molecule type" value="Genomic_DNA"/>
</dbReference>
<dbReference type="Pfam" id="PF08030">
    <property type="entry name" value="NAD_binding_6"/>
    <property type="match status" value="1"/>
</dbReference>
<keyword evidence="6 15" id="KW-0812">Transmembrane</keyword>
<feature type="region of interest" description="Disordered" evidence="14">
    <location>
        <begin position="521"/>
        <end position="543"/>
    </location>
</feature>
<evidence type="ECO:0000256" key="15">
    <source>
        <dbReference type="SAM" id="Phobius"/>
    </source>
</evidence>
<dbReference type="GO" id="GO:0052851">
    <property type="term" value="F:ferric-chelate reductase (NADPH) activity"/>
    <property type="evidence" value="ECO:0007669"/>
    <property type="project" value="UniProtKB-EC"/>
</dbReference>
<feature type="transmembrane region" description="Helical" evidence="15">
    <location>
        <begin position="224"/>
        <end position="244"/>
    </location>
</feature>
<evidence type="ECO:0000256" key="10">
    <source>
        <dbReference type="ARBA" id="ARBA00023065"/>
    </source>
</evidence>
<sequence>MYNPEDLRLRAIYADAYPHQIWFLVASFISVVGFCQLVSYIIGKHQYRRRPDYAATTGGLSRIPLAIVNVYRVVAFRSTIGIGSYSLNLAEVFCTVAYIAALFTWELVNTTDVKGNKFSSVYVSGRAGAIATSQFPLVVALGTKNNLVSLVTGVSYDKLNYLHRMTARVGFIMLWVHGGLKLPHIVEADHLKVAYIWPGFMGLIALTLLVLLSIRPIRQHSYEFFFYAHFALVLIFLVGAYYHARRFEFEPYVLVGLGIWALDRLIRVLRVLVFNHFYFLFHKQATKFDARVELLSEHFVRLTIKRPNHFHWAPGQTAYLILPGVSRLPWEAHPFTIASFDSSSSSTKDDLSSPNSPGDSSEKDPASIGTSTETVDISGRDHTSREDGEQYLKELVFLVNVREGFTKRLAKIGVKKGNATVFIDGPYGPSPVPSGYDTAVFVSGGSGVSYTLPLLLDTIERTRAGSGRCRKAVFIWAIRDNAHLHWISDALNNALHHVPTDLEIEIRIFVTGTSKAAQEWDNTSANGEPEDLERKSSKESTPSLASWSSVQILNGRPELDVLLKEATTAAAGGKMGVFVCGSSSVAQATRRALSYPIYNPMNVASGGASVSLHVESFGYA</sequence>
<gene>
    <name evidence="17" type="ORF">CYLTODRAFT_402376</name>
</gene>
<dbReference type="InterPro" id="IPR017927">
    <property type="entry name" value="FAD-bd_FR_type"/>
</dbReference>
<evidence type="ECO:0000256" key="12">
    <source>
        <dbReference type="ARBA" id="ARBA00023180"/>
    </source>
</evidence>
<dbReference type="Proteomes" id="UP000054007">
    <property type="component" value="Unassembled WGS sequence"/>
</dbReference>
<dbReference type="SUPFAM" id="SSF52343">
    <property type="entry name" value="Ferredoxin reductase-like, C-terminal NADP-linked domain"/>
    <property type="match status" value="1"/>
</dbReference>
<evidence type="ECO:0000256" key="14">
    <source>
        <dbReference type="SAM" id="MobiDB-lite"/>
    </source>
</evidence>
<dbReference type="PRINTS" id="PR00466">
    <property type="entry name" value="GP91PHOX"/>
</dbReference>
<dbReference type="InterPro" id="IPR000778">
    <property type="entry name" value="Cyt_b245_heavy_chain"/>
</dbReference>
<evidence type="ECO:0000259" key="16">
    <source>
        <dbReference type="PROSITE" id="PS51384"/>
    </source>
</evidence>
<organism evidence="17 18">
    <name type="scientific">Cylindrobasidium torrendii FP15055 ss-10</name>
    <dbReference type="NCBI Taxonomy" id="1314674"/>
    <lineage>
        <taxon>Eukaryota</taxon>
        <taxon>Fungi</taxon>
        <taxon>Dikarya</taxon>
        <taxon>Basidiomycota</taxon>
        <taxon>Agaricomycotina</taxon>
        <taxon>Agaricomycetes</taxon>
        <taxon>Agaricomycetidae</taxon>
        <taxon>Agaricales</taxon>
        <taxon>Marasmiineae</taxon>
        <taxon>Physalacriaceae</taxon>
        <taxon>Cylindrobasidium</taxon>
    </lineage>
</organism>
<dbReference type="InterPro" id="IPR039261">
    <property type="entry name" value="FNR_nucleotide-bd"/>
</dbReference>
<dbReference type="SFLD" id="SFLDS00052">
    <property type="entry name" value="Ferric_Reductase_Domain"/>
    <property type="match status" value="1"/>
</dbReference>
<evidence type="ECO:0000256" key="2">
    <source>
        <dbReference type="ARBA" id="ARBA00006278"/>
    </source>
</evidence>
<dbReference type="InterPro" id="IPR017938">
    <property type="entry name" value="Riboflavin_synthase-like_b-brl"/>
</dbReference>
<evidence type="ECO:0000256" key="8">
    <source>
        <dbReference type="ARBA" id="ARBA00022989"/>
    </source>
</evidence>
<feature type="region of interest" description="Disordered" evidence="14">
    <location>
        <begin position="340"/>
        <end position="386"/>
    </location>
</feature>
<evidence type="ECO:0000256" key="7">
    <source>
        <dbReference type="ARBA" id="ARBA00022982"/>
    </source>
</evidence>
<dbReference type="InterPro" id="IPR013130">
    <property type="entry name" value="Fe3_Rdtase_TM_dom"/>
</dbReference>
<dbReference type="InterPro" id="IPR051410">
    <property type="entry name" value="Ferric/Cupric_Reductase"/>
</dbReference>
<dbReference type="PANTHER" id="PTHR32361:SF9">
    <property type="entry name" value="FERRIC REDUCTASE TRANSMEMBRANE COMPONENT 3-RELATED"/>
    <property type="match status" value="1"/>
</dbReference>
<keyword evidence="4" id="KW-0813">Transport</keyword>
<dbReference type="PROSITE" id="PS51384">
    <property type="entry name" value="FAD_FR"/>
    <property type="match status" value="1"/>
</dbReference>
<dbReference type="Gene3D" id="3.40.50.80">
    <property type="entry name" value="Nucleotide-binding domain of ferredoxin-NADP reductase (FNR) module"/>
    <property type="match status" value="1"/>
</dbReference>
<evidence type="ECO:0000256" key="6">
    <source>
        <dbReference type="ARBA" id="ARBA00022692"/>
    </source>
</evidence>
<accession>A0A0D7B0N9</accession>
<evidence type="ECO:0000313" key="17">
    <source>
        <dbReference type="EMBL" id="KIY64057.1"/>
    </source>
</evidence>
<feature type="transmembrane region" description="Helical" evidence="15">
    <location>
        <begin position="20"/>
        <end position="42"/>
    </location>
</feature>
<dbReference type="GO" id="GO:0015677">
    <property type="term" value="P:copper ion import"/>
    <property type="evidence" value="ECO:0007669"/>
    <property type="project" value="TreeGrafter"/>
</dbReference>
<dbReference type="Pfam" id="PF08022">
    <property type="entry name" value="FAD_binding_8"/>
    <property type="match status" value="1"/>
</dbReference>
<keyword evidence="10" id="KW-0406">Ion transport</keyword>
<dbReference type="CDD" id="cd06186">
    <property type="entry name" value="NOX_Duox_like_FAD_NADP"/>
    <property type="match status" value="1"/>
</dbReference>
<dbReference type="STRING" id="1314674.A0A0D7B0N9"/>
<dbReference type="InterPro" id="IPR013112">
    <property type="entry name" value="FAD-bd_8"/>
</dbReference>
<evidence type="ECO:0000256" key="4">
    <source>
        <dbReference type="ARBA" id="ARBA00022448"/>
    </source>
</evidence>
<dbReference type="Pfam" id="PF01794">
    <property type="entry name" value="Ferric_reduct"/>
    <property type="match status" value="1"/>
</dbReference>
<comment type="catalytic activity">
    <reaction evidence="13">
        <text>2 a Fe(II)-siderophore + NADP(+) + H(+) = 2 a Fe(III)-siderophore + NADPH</text>
        <dbReference type="Rhea" id="RHEA:28795"/>
        <dbReference type="Rhea" id="RHEA-COMP:11342"/>
        <dbReference type="Rhea" id="RHEA-COMP:11344"/>
        <dbReference type="ChEBI" id="CHEBI:15378"/>
        <dbReference type="ChEBI" id="CHEBI:29033"/>
        <dbReference type="ChEBI" id="CHEBI:29034"/>
        <dbReference type="ChEBI" id="CHEBI:57783"/>
        <dbReference type="ChEBI" id="CHEBI:58349"/>
        <dbReference type="EC" id="1.16.1.9"/>
    </reaction>
</comment>
<reference evidence="17 18" key="1">
    <citation type="journal article" date="2015" name="Fungal Genet. Biol.">
        <title>Evolution of novel wood decay mechanisms in Agaricales revealed by the genome sequences of Fistulina hepatica and Cylindrobasidium torrendii.</title>
        <authorList>
            <person name="Floudas D."/>
            <person name="Held B.W."/>
            <person name="Riley R."/>
            <person name="Nagy L.G."/>
            <person name="Koehler G."/>
            <person name="Ransdell A.S."/>
            <person name="Younus H."/>
            <person name="Chow J."/>
            <person name="Chiniquy J."/>
            <person name="Lipzen A."/>
            <person name="Tritt A."/>
            <person name="Sun H."/>
            <person name="Haridas S."/>
            <person name="LaButti K."/>
            <person name="Ohm R.A."/>
            <person name="Kues U."/>
            <person name="Blanchette R.A."/>
            <person name="Grigoriev I.V."/>
            <person name="Minto R.E."/>
            <person name="Hibbett D.S."/>
        </authorList>
    </citation>
    <scope>NUCLEOTIDE SEQUENCE [LARGE SCALE GENOMIC DNA]</scope>
    <source>
        <strain evidence="17 18">FP15055 ss-10</strain>
    </source>
</reference>
<dbReference type="PANTHER" id="PTHR32361">
    <property type="entry name" value="FERRIC/CUPRIC REDUCTASE TRANSMEMBRANE COMPONENT"/>
    <property type="match status" value="1"/>
</dbReference>
<keyword evidence="9" id="KW-0560">Oxidoreductase</keyword>
<dbReference type="GO" id="GO:0006826">
    <property type="term" value="P:iron ion transport"/>
    <property type="evidence" value="ECO:0007669"/>
    <property type="project" value="TreeGrafter"/>
</dbReference>
<evidence type="ECO:0000256" key="9">
    <source>
        <dbReference type="ARBA" id="ARBA00023002"/>
    </source>
</evidence>
<keyword evidence="7" id="KW-0249">Electron transport</keyword>
<keyword evidence="8 15" id="KW-1133">Transmembrane helix</keyword>
<dbReference type="AlphaFoldDB" id="A0A0D7B0N9"/>
<comment type="similarity">
    <text evidence="2">Belongs to the ferric reductase (FRE) family.</text>
</comment>
<feature type="compositionally biased region" description="Low complexity" evidence="14">
    <location>
        <begin position="340"/>
        <end position="356"/>
    </location>
</feature>
<proteinExistence type="inferred from homology"/>
<dbReference type="SUPFAM" id="SSF63380">
    <property type="entry name" value="Riboflavin synthase domain-like"/>
    <property type="match status" value="1"/>
</dbReference>
<dbReference type="GO" id="GO:0005886">
    <property type="term" value="C:plasma membrane"/>
    <property type="evidence" value="ECO:0007669"/>
    <property type="project" value="UniProtKB-SubCell"/>
</dbReference>
<evidence type="ECO:0000256" key="11">
    <source>
        <dbReference type="ARBA" id="ARBA00023136"/>
    </source>
</evidence>
<protein>
    <recommendedName>
        <fullName evidence="3">ferric-chelate reductase (NADPH)</fullName>
        <ecNumber evidence="3">1.16.1.9</ecNumber>
    </recommendedName>
</protein>
<comment type="subcellular location">
    <subcellularLocation>
        <location evidence="1">Cell membrane</location>
        <topology evidence="1">Multi-pass membrane protein</topology>
    </subcellularLocation>
</comment>
<keyword evidence="11 15" id="KW-0472">Membrane</keyword>
<evidence type="ECO:0000256" key="3">
    <source>
        <dbReference type="ARBA" id="ARBA00012668"/>
    </source>
</evidence>
<evidence type="ECO:0000313" key="18">
    <source>
        <dbReference type="Proteomes" id="UP000054007"/>
    </source>
</evidence>
<dbReference type="SFLD" id="SFLDG01168">
    <property type="entry name" value="Ferric_reductase_subgroup_(FRE"/>
    <property type="match status" value="1"/>
</dbReference>
<evidence type="ECO:0000256" key="1">
    <source>
        <dbReference type="ARBA" id="ARBA00004651"/>
    </source>
</evidence>
<feature type="domain" description="FAD-binding FR-type" evidence="16">
    <location>
        <begin position="281"/>
        <end position="433"/>
    </location>
</feature>
<keyword evidence="5" id="KW-1003">Cell membrane</keyword>
<feature type="transmembrane region" description="Helical" evidence="15">
    <location>
        <begin position="194"/>
        <end position="212"/>
    </location>
</feature>
<keyword evidence="12" id="KW-0325">Glycoprotein</keyword>
<dbReference type="GO" id="GO:0006879">
    <property type="term" value="P:intracellular iron ion homeostasis"/>
    <property type="evidence" value="ECO:0007669"/>
    <property type="project" value="TreeGrafter"/>
</dbReference>
<dbReference type="InterPro" id="IPR013121">
    <property type="entry name" value="Fe_red_NAD-bd_6"/>
</dbReference>
<evidence type="ECO:0000256" key="5">
    <source>
        <dbReference type="ARBA" id="ARBA00022475"/>
    </source>
</evidence>
<dbReference type="EC" id="1.16.1.9" evidence="3"/>
<evidence type="ECO:0000256" key="13">
    <source>
        <dbReference type="ARBA" id="ARBA00048483"/>
    </source>
</evidence>
<dbReference type="OrthoDB" id="4494341at2759"/>
<name>A0A0D7B0N9_9AGAR</name>
<keyword evidence="18" id="KW-1185">Reference proteome</keyword>